<dbReference type="PROSITE" id="PS51931">
    <property type="entry name" value="BMC_CP"/>
    <property type="match status" value="2"/>
</dbReference>
<reference evidence="5 6" key="1">
    <citation type="submission" date="2021-10" db="EMBL/GenBank/DDBJ databases">
        <authorList>
            <person name="Grouzdev D.S."/>
            <person name="Pantiukh K.S."/>
            <person name="Krutkina M.S."/>
        </authorList>
    </citation>
    <scope>NUCLEOTIDE SEQUENCE [LARGE SCALE GENOMIC DNA]</scope>
    <source>
        <strain evidence="5 6">Z-7514</strain>
    </source>
</reference>
<dbReference type="Pfam" id="PF00936">
    <property type="entry name" value="BMC"/>
    <property type="match status" value="2"/>
</dbReference>
<sequence>MEEQKINDLVNEVMNRIKEAESSNETENTENVVEKSENKKGGEAKLNLANEVTEFIGTTIGDTIGLVIANVDPKLREMMGIDKKYRSIGIFSARTGAGPQIYAADEAVKASNTEIVKIELPRDTKGGAGHGSLIIFGAEEVSDARRAVQVALDDLERTFGDVYANDAGHLEFQYSARASKALNEAFGAPEGKAFGISVGAPAGIGVIMADVAVKAATIDVVGYASPADGTSLTNESILFFSGDSGAVRQAVVAAREVGLKLLGSLGDKPESVTTPYI</sequence>
<protein>
    <submittedName>
        <fullName evidence="5">Propanediol utilization microcompartment protein PduB</fullName>
    </submittedName>
</protein>
<dbReference type="InterPro" id="IPR000249">
    <property type="entry name" value="BMC_dom"/>
</dbReference>
<feature type="domain" description="BMC circularly permuted" evidence="4">
    <location>
        <begin position="173"/>
        <end position="275"/>
    </location>
</feature>
<dbReference type="CDD" id="cd07047">
    <property type="entry name" value="BMC_PduB_repeat1"/>
    <property type="match status" value="1"/>
</dbReference>
<dbReference type="RefSeq" id="WP_229343692.1">
    <property type="nucleotide sequence ID" value="NZ_JAJFAT010000002.1"/>
</dbReference>
<dbReference type="AlphaFoldDB" id="A0AAW4WUD5"/>
<comment type="subcellular location">
    <subcellularLocation>
        <location evidence="1">Bacterial microcompartment</location>
    </subcellularLocation>
</comment>
<dbReference type="EMBL" id="JAJFAT010000002">
    <property type="protein sequence ID" value="MCC3144140.1"/>
    <property type="molecule type" value="Genomic_DNA"/>
</dbReference>
<dbReference type="Proteomes" id="UP001199296">
    <property type="component" value="Unassembled WGS sequence"/>
</dbReference>
<evidence type="ECO:0000256" key="3">
    <source>
        <dbReference type="SAM" id="MobiDB-lite"/>
    </source>
</evidence>
<comment type="caution">
    <text evidence="5">The sequence shown here is derived from an EMBL/GenBank/DDBJ whole genome shotgun (WGS) entry which is preliminary data.</text>
</comment>
<accession>A0AAW4WUD5</accession>
<organism evidence="5 6">
    <name type="scientific">Halanaerobium polyolivorans</name>
    <dbReference type="NCBI Taxonomy" id="2886943"/>
    <lineage>
        <taxon>Bacteria</taxon>
        <taxon>Bacillati</taxon>
        <taxon>Bacillota</taxon>
        <taxon>Clostridia</taxon>
        <taxon>Halanaerobiales</taxon>
        <taxon>Halanaerobiaceae</taxon>
        <taxon>Halanaerobium</taxon>
    </lineage>
</organism>
<keyword evidence="2" id="KW-1283">Bacterial microcompartment</keyword>
<dbReference type="GO" id="GO:0005198">
    <property type="term" value="F:structural molecule activity"/>
    <property type="evidence" value="ECO:0007669"/>
    <property type="project" value="InterPro"/>
</dbReference>
<dbReference type="SUPFAM" id="SSF143414">
    <property type="entry name" value="CcmK-like"/>
    <property type="match status" value="2"/>
</dbReference>
<evidence type="ECO:0000313" key="5">
    <source>
        <dbReference type="EMBL" id="MCC3144140.1"/>
    </source>
</evidence>
<evidence type="ECO:0000256" key="2">
    <source>
        <dbReference type="ARBA" id="ARBA00024446"/>
    </source>
</evidence>
<keyword evidence="6" id="KW-1185">Reference proteome</keyword>
<gene>
    <name evidence="5" type="primary">pduB</name>
    <name evidence="5" type="ORF">LJ207_02255</name>
</gene>
<dbReference type="NCBIfam" id="TIGR04501">
    <property type="entry name" value="microcomp_PduB"/>
    <property type="match status" value="1"/>
</dbReference>
<dbReference type="CDD" id="cd07048">
    <property type="entry name" value="BMC_PduB_repeat2"/>
    <property type="match status" value="1"/>
</dbReference>
<dbReference type="PIRSF" id="PIRSF012290">
    <property type="entry name" value="EutL_PduB"/>
    <property type="match status" value="1"/>
</dbReference>
<dbReference type="InterPro" id="IPR030984">
    <property type="entry name" value="PduB"/>
</dbReference>
<feature type="region of interest" description="Disordered" evidence="3">
    <location>
        <begin position="18"/>
        <end position="40"/>
    </location>
</feature>
<dbReference type="SMART" id="SM00877">
    <property type="entry name" value="BMC"/>
    <property type="match status" value="2"/>
</dbReference>
<dbReference type="Gene3D" id="3.30.70.1710">
    <property type="match status" value="2"/>
</dbReference>
<evidence type="ECO:0000313" key="6">
    <source>
        <dbReference type="Proteomes" id="UP001199296"/>
    </source>
</evidence>
<dbReference type="InterPro" id="IPR037233">
    <property type="entry name" value="CcmK-like_sf"/>
</dbReference>
<name>A0AAW4WUD5_9FIRM</name>
<proteinExistence type="predicted"/>
<evidence type="ECO:0000256" key="1">
    <source>
        <dbReference type="ARBA" id="ARBA00024322"/>
    </source>
</evidence>
<dbReference type="GO" id="GO:0031469">
    <property type="term" value="C:bacterial microcompartment"/>
    <property type="evidence" value="ECO:0007669"/>
    <property type="project" value="UniProtKB-SubCell"/>
</dbReference>
<dbReference type="InterPro" id="IPR009193">
    <property type="entry name" value="EutL_PduB"/>
</dbReference>
<evidence type="ECO:0000259" key="4">
    <source>
        <dbReference type="PROSITE" id="PS51931"/>
    </source>
</evidence>
<feature type="domain" description="BMC circularly permuted" evidence="4">
    <location>
        <begin position="50"/>
        <end position="167"/>
    </location>
</feature>
<dbReference type="NCBIfam" id="NF011944">
    <property type="entry name" value="PRK15415.1"/>
    <property type="match status" value="1"/>
</dbReference>
<dbReference type="InterPro" id="IPR044870">
    <property type="entry name" value="BMC_CP"/>
</dbReference>